<dbReference type="RefSeq" id="WP_277415191.1">
    <property type="nucleotide sequence ID" value="NZ_CP119083.1"/>
</dbReference>
<feature type="chain" id="PRO_5045544259" description="PEP-CTERM sorting domain-containing protein" evidence="2">
    <location>
        <begin position="26"/>
        <end position="76"/>
    </location>
</feature>
<evidence type="ECO:0008006" key="5">
    <source>
        <dbReference type="Google" id="ProtNLM"/>
    </source>
</evidence>
<name>A0ABY8B941_9BURK</name>
<reference evidence="3 4" key="1">
    <citation type="submission" date="2023-02" db="EMBL/GenBank/DDBJ databases">
        <title>Gemone sequence of Telluria chitinolytica ACM 3522T.</title>
        <authorList>
            <person name="Frediansyah A."/>
            <person name="Miess H."/>
            <person name="Gross H."/>
        </authorList>
    </citation>
    <scope>NUCLEOTIDE SEQUENCE [LARGE SCALE GENOMIC DNA]</scope>
    <source>
        <strain evidence="3 4">ACM 3522</strain>
    </source>
</reference>
<keyword evidence="1" id="KW-1133">Transmembrane helix</keyword>
<sequence length="76" mass="7672">MKFLTVAAVLAATLALPAAAVPASATNAPAAKAAQPVSPRQAPEPAGWALLAIGGLLTALRMSRRPRRAEAFSQPA</sequence>
<protein>
    <recommendedName>
        <fullName evidence="5">PEP-CTERM sorting domain-containing protein</fullName>
    </recommendedName>
</protein>
<evidence type="ECO:0000256" key="1">
    <source>
        <dbReference type="SAM" id="Phobius"/>
    </source>
</evidence>
<evidence type="ECO:0000256" key="2">
    <source>
        <dbReference type="SAM" id="SignalP"/>
    </source>
</evidence>
<keyword evidence="2" id="KW-0732">Signal</keyword>
<proteinExistence type="predicted"/>
<dbReference type="Proteomes" id="UP001216510">
    <property type="component" value="Chromosome"/>
</dbReference>
<gene>
    <name evidence="3" type="ORF">PX653_24025</name>
</gene>
<keyword evidence="4" id="KW-1185">Reference proteome</keyword>
<evidence type="ECO:0000313" key="4">
    <source>
        <dbReference type="Proteomes" id="UP001216510"/>
    </source>
</evidence>
<organism evidence="3 4">
    <name type="scientific">Pseudoduganella chitinolytica</name>
    <dbReference type="NCBI Taxonomy" id="34070"/>
    <lineage>
        <taxon>Bacteria</taxon>
        <taxon>Pseudomonadati</taxon>
        <taxon>Pseudomonadota</taxon>
        <taxon>Betaproteobacteria</taxon>
        <taxon>Burkholderiales</taxon>
        <taxon>Oxalobacteraceae</taxon>
        <taxon>Telluria group</taxon>
        <taxon>Pseudoduganella</taxon>
    </lineage>
</organism>
<keyword evidence="1" id="KW-0812">Transmembrane</keyword>
<feature type="transmembrane region" description="Helical" evidence="1">
    <location>
        <begin position="43"/>
        <end position="60"/>
    </location>
</feature>
<feature type="signal peptide" evidence="2">
    <location>
        <begin position="1"/>
        <end position="25"/>
    </location>
</feature>
<keyword evidence="1" id="KW-0472">Membrane</keyword>
<accession>A0ABY8B941</accession>
<dbReference type="EMBL" id="CP119083">
    <property type="protein sequence ID" value="WEF32445.1"/>
    <property type="molecule type" value="Genomic_DNA"/>
</dbReference>
<evidence type="ECO:0000313" key="3">
    <source>
        <dbReference type="EMBL" id="WEF32445.1"/>
    </source>
</evidence>